<dbReference type="EMBL" id="JAATJC010000001">
    <property type="protein sequence ID" value="NJC05786.1"/>
    <property type="molecule type" value="Genomic_DNA"/>
</dbReference>
<dbReference type="InterPro" id="IPR056079">
    <property type="entry name" value="DUF7662"/>
</dbReference>
<evidence type="ECO:0000313" key="3">
    <source>
        <dbReference type="EMBL" id="NJC05786.1"/>
    </source>
</evidence>
<feature type="domain" description="DUF7662" evidence="2">
    <location>
        <begin position="5"/>
        <end position="76"/>
    </location>
</feature>
<accession>A0A7X5Y950</accession>
<feature type="compositionally biased region" description="Polar residues" evidence="1">
    <location>
        <begin position="92"/>
        <end position="101"/>
    </location>
</feature>
<reference evidence="3 4" key="1">
    <citation type="submission" date="2020-03" db="EMBL/GenBank/DDBJ databases">
        <title>Genomic Encyclopedia of Type Strains, Phase IV (KMG-IV): sequencing the most valuable type-strain genomes for metagenomic binning, comparative biology and taxonomic classification.</title>
        <authorList>
            <person name="Goeker M."/>
        </authorList>
    </citation>
    <scope>NUCLEOTIDE SEQUENCE [LARGE SCALE GENOMIC DNA]</scope>
    <source>
        <strain evidence="3 4">DSM 16846</strain>
    </source>
</reference>
<proteinExistence type="predicted"/>
<dbReference type="RefSeq" id="WP_168067055.1">
    <property type="nucleotide sequence ID" value="NZ_JAATJC010000001.1"/>
</dbReference>
<dbReference type="Proteomes" id="UP000558192">
    <property type="component" value="Unassembled WGS sequence"/>
</dbReference>
<evidence type="ECO:0000256" key="1">
    <source>
        <dbReference type="SAM" id="MobiDB-lite"/>
    </source>
</evidence>
<comment type="caution">
    <text evidence="3">The sequence shown here is derived from an EMBL/GenBank/DDBJ whole genome shotgun (WGS) entry which is preliminary data.</text>
</comment>
<gene>
    <name evidence="3" type="ORF">GGQ97_001579</name>
</gene>
<sequence>MSRKYHKLTKHLANLDDTRWRATFQEIERVSDVSLPESARTYQAWWANQMRSQSLSWQLAGWKAVDLDLKNEQVTFVYVGGDEEGSEEAKDGQTNGTGSGAQRLTIAEAKAGLAATFGVDPTQIEITIKG</sequence>
<keyword evidence="4" id="KW-1185">Reference proteome</keyword>
<evidence type="ECO:0000313" key="4">
    <source>
        <dbReference type="Proteomes" id="UP000558192"/>
    </source>
</evidence>
<protein>
    <recommendedName>
        <fullName evidence="2">DUF7662 domain-containing protein</fullName>
    </recommendedName>
</protein>
<name>A0A7X5Y950_9SPHN</name>
<dbReference type="AlphaFoldDB" id="A0A7X5Y950"/>
<feature type="region of interest" description="Disordered" evidence="1">
    <location>
        <begin position="81"/>
        <end position="101"/>
    </location>
</feature>
<evidence type="ECO:0000259" key="2">
    <source>
        <dbReference type="Pfam" id="PF24698"/>
    </source>
</evidence>
<dbReference type="Pfam" id="PF24698">
    <property type="entry name" value="DUF7662"/>
    <property type="match status" value="1"/>
</dbReference>
<organism evidence="3 4">
    <name type="scientific">Sphingomonas kaistensis</name>
    <dbReference type="NCBI Taxonomy" id="298708"/>
    <lineage>
        <taxon>Bacteria</taxon>
        <taxon>Pseudomonadati</taxon>
        <taxon>Pseudomonadota</taxon>
        <taxon>Alphaproteobacteria</taxon>
        <taxon>Sphingomonadales</taxon>
        <taxon>Sphingomonadaceae</taxon>
        <taxon>Sphingomonas</taxon>
    </lineage>
</organism>